<dbReference type="AlphaFoldDB" id="A0A4U0GUG2"/>
<dbReference type="OrthoDB" id="5288829at2"/>
<dbReference type="InterPro" id="IPR055178">
    <property type="entry name" value="RsdA/BaiN/AoA(So)-like_dom"/>
</dbReference>
<proteinExistence type="predicted"/>
<comment type="cofactor">
    <cofactor evidence="1">
        <name>FAD</name>
        <dbReference type="ChEBI" id="CHEBI:57692"/>
    </cofactor>
</comment>
<dbReference type="Pfam" id="PF22780">
    <property type="entry name" value="HI0933_like_1st"/>
    <property type="match status" value="1"/>
</dbReference>
<evidence type="ECO:0000313" key="7">
    <source>
        <dbReference type="Proteomes" id="UP000309872"/>
    </source>
</evidence>
<dbReference type="Proteomes" id="UP000309872">
    <property type="component" value="Unassembled WGS sequence"/>
</dbReference>
<dbReference type="NCBIfam" id="TIGR03862">
    <property type="entry name" value="flavo_PP4765"/>
    <property type="match status" value="1"/>
</dbReference>
<keyword evidence="7" id="KW-1185">Reference proteome</keyword>
<dbReference type="Gene3D" id="2.40.30.10">
    <property type="entry name" value="Translation factors"/>
    <property type="match status" value="1"/>
</dbReference>
<dbReference type="SUPFAM" id="SSF51905">
    <property type="entry name" value="FAD/NAD(P)-binding domain"/>
    <property type="match status" value="1"/>
</dbReference>
<evidence type="ECO:0000256" key="3">
    <source>
        <dbReference type="ARBA" id="ARBA00022827"/>
    </source>
</evidence>
<sequence>MLCRQLYCANDSRRIDYFCKMSKPPIVIIGAGAAGLIAAQQLALNGFEVHIYEQNKAAARKFLVAGHGGLNLTHSEDIDTFIKRYDHIEIQKIVRYFDNKATIAWFDDLGIATFIGSSGKIFPAKGIKPIQVLQAILAKLTDIGVKIIYGYRMIDFDGESVSLDCQGKSIRIPYQKLILGLGGGSWAKTGSDGKWVDLFQAKGIQISTLQPANSGFNTNIDFSPLAGKVLKNIQLKFEGLHKTGEIVFTTYGIEGAPVYYLNHLVRQISFPITLFLDIKPTYTLVAIEKELSYNGNISSILRNKLKLSQTAIQLLKFLDKETYTNPSKLAYAIKNLPIEVSSFRPIDEVISTSGGVSFKELSDSLALKKYPDIFCIGEMLDWEAPTGGYLLQACFSSGVWVADNITLK</sequence>
<evidence type="ECO:0000256" key="2">
    <source>
        <dbReference type="ARBA" id="ARBA00022630"/>
    </source>
</evidence>
<dbReference type="PANTHER" id="PTHR42887">
    <property type="entry name" value="OS12G0638800 PROTEIN"/>
    <property type="match status" value="1"/>
</dbReference>
<keyword evidence="2" id="KW-0285">Flavoprotein</keyword>
<dbReference type="Gene3D" id="3.50.50.60">
    <property type="entry name" value="FAD/NAD(P)-binding domain"/>
    <property type="match status" value="1"/>
</dbReference>
<dbReference type="Pfam" id="PF03486">
    <property type="entry name" value="HI0933_like"/>
    <property type="match status" value="1"/>
</dbReference>
<dbReference type="NCBIfam" id="TIGR00275">
    <property type="entry name" value="aminoacetone oxidase family FAD-binding enzyme"/>
    <property type="match status" value="1"/>
</dbReference>
<dbReference type="Gene3D" id="1.10.8.260">
    <property type="entry name" value="HI0933 insert domain-like"/>
    <property type="match status" value="1"/>
</dbReference>
<dbReference type="InterPro" id="IPR057661">
    <property type="entry name" value="RsdA/BaiN/AoA(So)_Rossmann"/>
</dbReference>
<dbReference type="InterPro" id="IPR036188">
    <property type="entry name" value="FAD/NAD-bd_sf"/>
</dbReference>
<dbReference type="InterPro" id="IPR023166">
    <property type="entry name" value="BaiN-like_dom_sf"/>
</dbReference>
<keyword evidence="3" id="KW-0274">FAD</keyword>
<dbReference type="EMBL" id="SUKA01000007">
    <property type="protein sequence ID" value="TJY62643.1"/>
    <property type="molecule type" value="Genomic_DNA"/>
</dbReference>
<evidence type="ECO:0000256" key="1">
    <source>
        <dbReference type="ARBA" id="ARBA00001974"/>
    </source>
</evidence>
<accession>A0A4U0GUG2</accession>
<gene>
    <name evidence="6" type="ORF">FAZ19_19420</name>
</gene>
<dbReference type="InterPro" id="IPR004792">
    <property type="entry name" value="BaiN-like"/>
</dbReference>
<dbReference type="InterPro" id="IPR022460">
    <property type="entry name" value="Flavoprotein_PP4765"/>
</dbReference>
<dbReference type="PANTHER" id="PTHR42887:SF1">
    <property type="entry name" value="BLR3961 PROTEIN"/>
    <property type="match status" value="1"/>
</dbReference>
<feature type="domain" description="RsdA/BaiN/AoA(So)-like Rossmann fold-like" evidence="4">
    <location>
        <begin position="26"/>
        <end position="402"/>
    </location>
</feature>
<organism evidence="6 7">
    <name type="scientific">Sphingobacterium alkalisoli</name>
    <dbReference type="NCBI Taxonomy" id="1874115"/>
    <lineage>
        <taxon>Bacteria</taxon>
        <taxon>Pseudomonadati</taxon>
        <taxon>Bacteroidota</taxon>
        <taxon>Sphingobacteriia</taxon>
        <taxon>Sphingobacteriales</taxon>
        <taxon>Sphingobacteriaceae</taxon>
        <taxon>Sphingobacterium</taxon>
    </lineage>
</organism>
<protein>
    <submittedName>
        <fullName evidence="6">TIGR03862 family flavoprotein</fullName>
    </submittedName>
</protein>
<evidence type="ECO:0000313" key="6">
    <source>
        <dbReference type="EMBL" id="TJY62643.1"/>
    </source>
</evidence>
<reference evidence="6 7" key="1">
    <citation type="submission" date="2019-04" db="EMBL/GenBank/DDBJ databases">
        <title>Sphingobacterium olei sp. nov., isolated from oil-contaminated soil.</title>
        <authorList>
            <person name="Liu B."/>
        </authorList>
    </citation>
    <scope>NUCLEOTIDE SEQUENCE [LARGE SCALE GENOMIC DNA]</scope>
    <source>
        <strain evidence="6 7">Y3L14</strain>
    </source>
</reference>
<feature type="domain" description="RsdA/BaiN/AoA(So)-like insert" evidence="5">
    <location>
        <begin position="210"/>
        <end position="349"/>
    </location>
</feature>
<evidence type="ECO:0000259" key="5">
    <source>
        <dbReference type="Pfam" id="PF22780"/>
    </source>
</evidence>
<comment type="caution">
    <text evidence="6">The sequence shown here is derived from an EMBL/GenBank/DDBJ whole genome shotgun (WGS) entry which is preliminary data.</text>
</comment>
<evidence type="ECO:0000259" key="4">
    <source>
        <dbReference type="Pfam" id="PF03486"/>
    </source>
</evidence>
<dbReference type="SUPFAM" id="SSF160996">
    <property type="entry name" value="HI0933 insert domain-like"/>
    <property type="match status" value="1"/>
</dbReference>
<name>A0A4U0GUG2_9SPHI</name>